<feature type="compositionally biased region" description="Basic residues" evidence="1">
    <location>
        <begin position="96"/>
        <end position="109"/>
    </location>
</feature>
<sequence>MDYCSSCHRHLNGALVCPGCGAYAPDIAPVTVDNRIVPAAATTTVKAAVVAWDLSVPDREQEGRLPDEAAFDGGTDESPQPPQSDGFNGAPDGRAARRRQRARWKKSQRRAVVATAVALVGGGMTFAALDRHSADRAQAAPAPDIASMGGTEAEVPEQPQQPQQSWTPSDSPRSSSGSATRSPATGLPQHRPADPLPRSTPSSAHPHSVSPARTTTTAPTAAPGSATVTGPTAVTVPQQQTVPPSSDGTDSAPDRSTPATSKPSASDPAAGGTDHGTSQTPPAPATTSPSKVCLLVLCLG</sequence>
<feature type="region of interest" description="Disordered" evidence="1">
    <location>
        <begin position="58"/>
        <end position="111"/>
    </location>
</feature>
<dbReference type="OrthoDB" id="3855728at2"/>
<keyword evidence="2" id="KW-0472">Membrane</keyword>
<evidence type="ECO:0000313" key="3">
    <source>
        <dbReference type="EMBL" id="AJE44293.1"/>
    </source>
</evidence>
<evidence type="ECO:0000256" key="1">
    <source>
        <dbReference type="SAM" id="MobiDB-lite"/>
    </source>
</evidence>
<name>A0A0B5DKM5_9ACTN</name>
<feature type="region of interest" description="Disordered" evidence="1">
    <location>
        <begin position="135"/>
        <end position="291"/>
    </location>
</feature>
<evidence type="ECO:0000313" key="4">
    <source>
        <dbReference type="Proteomes" id="UP000031526"/>
    </source>
</evidence>
<protein>
    <submittedName>
        <fullName evidence="3">Uncharacterized protein</fullName>
    </submittedName>
</protein>
<feature type="compositionally biased region" description="Low complexity" evidence="1">
    <location>
        <begin position="156"/>
        <end position="186"/>
    </location>
</feature>
<feature type="compositionally biased region" description="Low complexity" evidence="1">
    <location>
        <begin position="199"/>
        <end position="246"/>
    </location>
</feature>
<dbReference type="HOGENOM" id="CLU_905887_0_0_11"/>
<proteinExistence type="predicted"/>
<accession>A0A0B5DKM5</accession>
<feature type="compositionally biased region" description="Low complexity" evidence="1">
    <location>
        <begin position="277"/>
        <end position="290"/>
    </location>
</feature>
<reference evidence="4" key="1">
    <citation type="submission" date="2014-09" db="EMBL/GenBank/DDBJ databases">
        <title>Sequence of the Streptomyces nodosus genome.</title>
        <authorList>
            <person name="Sweeney P."/>
            <person name="Stephens N."/>
            <person name="Murphy C."/>
            <person name="Caffrey P."/>
        </authorList>
    </citation>
    <scope>NUCLEOTIDE SEQUENCE [LARGE SCALE GENOMIC DNA]</scope>
    <source>
        <strain evidence="4">ATCC 14899</strain>
    </source>
</reference>
<dbReference type="STRING" id="40318.SNOD_33140"/>
<reference evidence="3 4" key="2">
    <citation type="journal article" date="2016" name="Appl. Microbiol. Biotechnol.">
        <title>Exploiting the genome sequence of Streptomyces nodosus for enhanced antibiotic production.</title>
        <authorList>
            <person name="Sweeney P."/>
            <person name="Murphy C.D."/>
            <person name="Caffrey P."/>
        </authorList>
    </citation>
    <scope>NUCLEOTIDE SEQUENCE [LARGE SCALE GENOMIC DNA]</scope>
    <source>
        <strain evidence="3 4">ATCC 14899</strain>
    </source>
</reference>
<dbReference type="EMBL" id="CP009313">
    <property type="protein sequence ID" value="AJE44293.1"/>
    <property type="molecule type" value="Genomic_DNA"/>
</dbReference>
<keyword evidence="2" id="KW-0812">Transmembrane</keyword>
<dbReference type="AlphaFoldDB" id="A0A0B5DKM5"/>
<gene>
    <name evidence="3" type="ORF">SNOD_33140</name>
</gene>
<evidence type="ECO:0000256" key="2">
    <source>
        <dbReference type="SAM" id="Phobius"/>
    </source>
</evidence>
<dbReference type="Proteomes" id="UP000031526">
    <property type="component" value="Chromosome"/>
</dbReference>
<keyword evidence="4" id="KW-1185">Reference proteome</keyword>
<feature type="transmembrane region" description="Helical" evidence="2">
    <location>
        <begin position="111"/>
        <end position="129"/>
    </location>
</feature>
<keyword evidence="2" id="KW-1133">Transmembrane helix</keyword>
<organism evidence="3 4">
    <name type="scientific">Streptomyces nodosus</name>
    <dbReference type="NCBI Taxonomy" id="40318"/>
    <lineage>
        <taxon>Bacteria</taxon>
        <taxon>Bacillati</taxon>
        <taxon>Actinomycetota</taxon>
        <taxon>Actinomycetes</taxon>
        <taxon>Kitasatosporales</taxon>
        <taxon>Streptomycetaceae</taxon>
        <taxon>Streptomyces</taxon>
    </lineage>
</organism>
<dbReference type="RefSeq" id="WP_043447288.1">
    <property type="nucleotide sequence ID" value="NZ_CP009313.1"/>
</dbReference>
<feature type="compositionally biased region" description="Basic and acidic residues" evidence="1">
    <location>
        <begin position="58"/>
        <end position="67"/>
    </location>
</feature>